<reference evidence="5" key="1">
    <citation type="journal article" date="2019" name="Int. J. Syst. Evol. Microbiol.">
        <title>The Global Catalogue of Microorganisms (GCM) 10K type strain sequencing project: providing services to taxonomists for standard genome sequencing and annotation.</title>
        <authorList>
            <consortium name="The Broad Institute Genomics Platform"/>
            <consortium name="The Broad Institute Genome Sequencing Center for Infectious Disease"/>
            <person name="Wu L."/>
            <person name="Ma J."/>
        </authorList>
    </citation>
    <scope>NUCLEOTIDE SEQUENCE [LARGE SCALE GENOMIC DNA]</scope>
    <source>
        <strain evidence="5">KCTC 23299</strain>
    </source>
</reference>
<keyword evidence="1" id="KW-0802">TPR repeat</keyword>
<evidence type="ECO:0000313" key="5">
    <source>
        <dbReference type="Proteomes" id="UP001597511"/>
    </source>
</evidence>
<dbReference type="EMBL" id="JBHUOZ010000003">
    <property type="protein sequence ID" value="MFD2921350.1"/>
    <property type="molecule type" value="Genomic_DNA"/>
</dbReference>
<keyword evidence="5" id="KW-1185">Reference proteome</keyword>
<feature type="repeat" description="TPR" evidence="1">
    <location>
        <begin position="139"/>
        <end position="172"/>
    </location>
</feature>
<feature type="transmembrane region" description="Helical" evidence="2">
    <location>
        <begin position="31"/>
        <end position="49"/>
    </location>
</feature>
<proteinExistence type="predicted"/>
<keyword evidence="2" id="KW-0472">Membrane</keyword>
<gene>
    <name evidence="4" type="ORF">ACFS6H_16605</name>
</gene>
<evidence type="ECO:0000256" key="2">
    <source>
        <dbReference type="SAM" id="Phobius"/>
    </source>
</evidence>
<feature type="domain" description="Ancillary SecYEG translocon subunit/Cell division coordinator CpoB TPR" evidence="3">
    <location>
        <begin position="22"/>
        <end position="136"/>
    </location>
</feature>
<dbReference type="SUPFAM" id="SSF48452">
    <property type="entry name" value="TPR-like"/>
    <property type="match status" value="1"/>
</dbReference>
<accession>A0ABW6AAC4</accession>
<dbReference type="SMART" id="SM00028">
    <property type="entry name" value="TPR"/>
    <property type="match status" value="2"/>
</dbReference>
<name>A0ABW6AAC4_9BACT</name>
<dbReference type="InterPro" id="IPR019734">
    <property type="entry name" value="TPR_rpt"/>
</dbReference>
<dbReference type="Proteomes" id="UP001597511">
    <property type="component" value="Unassembled WGS sequence"/>
</dbReference>
<dbReference type="InterPro" id="IPR011990">
    <property type="entry name" value="TPR-like_helical_dom_sf"/>
</dbReference>
<dbReference type="Pfam" id="PF09976">
    <property type="entry name" value="TPR_21"/>
    <property type="match status" value="1"/>
</dbReference>
<keyword evidence="2" id="KW-1133">Transmembrane helix</keyword>
<comment type="caution">
    <text evidence="4">The sequence shown here is derived from an EMBL/GenBank/DDBJ whole genome shotgun (WGS) entry which is preliminary data.</text>
</comment>
<evidence type="ECO:0000259" key="3">
    <source>
        <dbReference type="Pfam" id="PF09976"/>
    </source>
</evidence>
<evidence type="ECO:0000256" key="1">
    <source>
        <dbReference type="PROSITE-ProRule" id="PRU00339"/>
    </source>
</evidence>
<keyword evidence="2" id="KW-0812">Transmembrane</keyword>
<protein>
    <submittedName>
        <fullName evidence="4">Tetratricopeptide repeat protein</fullName>
    </submittedName>
</protein>
<dbReference type="Pfam" id="PF13174">
    <property type="entry name" value="TPR_6"/>
    <property type="match status" value="1"/>
</dbReference>
<evidence type="ECO:0000313" key="4">
    <source>
        <dbReference type="EMBL" id="MFD2921350.1"/>
    </source>
</evidence>
<dbReference type="PROSITE" id="PS50005">
    <property type="entry name" value="TPR"/>
    <property type="match status" value="1"/>
</dbReference>
<dbReference type="Gene3D" id="1.25.40.10">
    <property type="entry name" value="Tetratricopeptide repeat domain"/>
    <property type="match status" value="2"/>
</dbReference>
<dbReference type="RefSeq" id="WP_386101478.1">
    <property type="nucleotide sequence ID" value="NZ_JBHUOZ010000003.1"/>
</dbReference>
<organism evidence="4 5">
    <name type="scientific">Terrimonas rubra</name>
    <dbReference type="NCBI Taxonomy" id="1035890"/>
    <lineage>
        <taxon>Bacteria</taxon>
        <taxon>Pseudomonadati</taxon>
        <taxon>Bacteroidota</taxon>
        <taxon>Chitinophagia</taxon>
        <taxon>Chitinophagales</taxon>
        <taxon>Chitinophagaceae</taxon>
        <taxon>Terrimonas</taxon>
    </lineage>
</organism>
<sequence length="230" mass="25791">MADKKQVVQEATGGDDVIIKAKDFWQRNAKVISIALLLVIVLGGGWFVYNHYFKKPKEAEAMDKLFKAEDYFRQDSINLALNGDGQNLGFLKIISKYSGTDAANMANFYAGSCYIKLDDNEKAVTYLKKFSSDAKQIQARAYKLLGDAYGDLGKGSEALDYYTKAAHHFEADKQASAEALFSAAYLAQHILNKPDQAIKLYKELKEKYPMTQQGFEVDKYLAQLGEYNAN</sequence>
<dbReference type="InterPro" id="IPR018704">
    <property type="entry name" value="SecYEG/CpoB_TPR"/>
</dbReference>